<name>A0A1V9ZWH8_9STRA</name>
<organism evidence="1 2">
    <name type="scientific">Thraustotheca clavata</name>
    <dbReference type="NCBI Taxonomy" id="74557"/>
    <lineage>
        <taxon>Eukaryota</taxon>
        <taxon>Sar</taxon>
        <taxon>Stramenopiles</taxon>
        <taxon>Oomycota</taxon>
        <taxon>Saprolegniomycetes</taxon>
        <taxon>Saprolegniales</taxon>
        <taxon>Achlyaceae</taxon>
        <taxon>Thraustotheca</taxon>
    </lineage>
</organism>
<proteinExistence type="predicted"/>
<protein>
    <submittedName>
        <fullName evidence="1">Uncharacterized protein</fullName>
    </submittedName>
</protein>
<dbReference type="EMBL" id="JNBS01001151">
    <property type="protein sequence ID" value="OQS02329.1"/>
    <property type="molecule type" value="Genomic_DNA"/>
</dbReference>
<dbReference type="Proteomes" id="UP000243217">
    <property type="component" value="Unassembled WGS sequence"/>
</dbReference>
<gene>
    <name evidence="1" type="ORF">THRCLA_05288</name>
</gene>
<dbReference type="AlphaFoldDB" id="A0A1V9ZWH8"/>
<reference evidence="1 2" key="1">
    <citation type="journal article" date="2014" name="Genome Biol. Evol.">
        <title>The secreted proteins of Achlya hypogyna and Thraustotheca clavata identify the ancestral oomycete secretome and reveal gene acquisitions by horizontal gene transfer.</title>
        <authorList>
            <person name="Misner I."/>
            <person name="Blouin N."/>
            <person name="Leonard G."/>
            <person name="Richards T.A."/>
            <person name="Lane C.E."/>
        </authorList>
    </citation>
    <scope>NUCLEOTIDE SEQUENCE [LARGE SCALE GENOMIC DNA]</scope>
    <source>
        <strain evidence="1 2">ATCC 34112</strain>
    </source>
</reference>
<sequence length="161" mass="18295">MYLALINHLQCVTLPLHRETHYGQLLGFTWAINGDLWISSVFNVSLVSNSTNFVGDSFIELFYSVYPFTAASIVIHDHFRGNISINSTLFHSYTTTSQHQLYTLFLNYGSNRIANISMGVHWAIPSFSFDDVCGQPKPLQLTVHPNTACFHTHNFVRVVLR</sequence>
<evidence type="ECO:0000313" key="1">
    <source>
        <dbReference type="EMBL" id="OQS02329.1"/>
    </source>
</evidence>
<keyword evidence="2" id="KW-1185">Reference proteome</keyword>
<accession>A0A1V9ZWH8</accession>
<evidence type="ECO:0000313" key="2">
    <source>
        <dbReference type="Proteomes" id="UP000243217"/>
    </source>
</evidence>
<comment type="caution">
    <text evidence="1">The sequence shown here is derived from an EMBL/GenBank/DDBJ whole genome shotgun (WGS) entry which is preliminary data.</text>
</comment>